<dbReference type="Proteomes" id="UP001446871">
    <property type="component" value="Unassembled WGS sequence"/>
</dbReference>
<sequence>MFYRLSSLALLALGVSALPSPQVDGPPANPNPPPSAPHPNIGAIKAVDPKSFPSYHTGNLNRENNVTTASAATGPQKRWACSSSSILTWGDSDNGGKGIQITNADNGWRGFYIYHNSCDYVPWKYIWIDAGATQFVSLPDGFEGRIQRGVDQTMLSGSPQTLGTWFEISFDGAGVGWGDTSLIRGCDGAALLWSLDGSGAWKGFTQNVLEGAPEGSYDMKNNGQWVIKATENGDGSINTAPRDWLISQIGTDLAYVDDYHGNPVIASGNGRFGTYWPAGRP</sequence>
<feature type="signal peptide" evidence="2">
    <location>
        <begin position="1"/>
        <end position="17"/>
    </location>
</feature>
<feature type="chain" id="PRO_5047128431" evidence="2">
    <location>
        <begin position="18"/>
        <end position="281"/>
    </location>
</feature>
<proteinExistence type="predicted"/>
<keyword evidence="4" id="KW-1185">Reference proteome</keyword>
<feature type="region of interest" description="Disordered" evidence="1">
    <location>
        <begin position="22"/>
        <end position="43"/>
    </location>
</feature>
<evidence type="ECO:0000256" key="2">
    <source>
        <dbReference type="SAM" id="SignalP"/>
    </source>
</evidence>
<keyword evidence="2" id="KW-0732">Signal</keyword>
<feature type="compositionally biased region" description="Pro residues" evidence="1">
    <location>
        <begin position="27"/>
        <end position="37"/>
    </location>
</feature>
<evidence type="ECO:0000256" key="1">
    <source>
        <dbReference type="SAM" id="MobiDB-lite"/>
    </source>
</evidence>
<accession>A0ABR1VNQ6</accession>
<comment type="caution">
    <text evidence="3">The sequence shown here is derived from an EMBL/GenBank/DDBJ whole genome shotgun (WGS) entry which is preliminary data.</text>
</comment>
<evidence type="ECO:0000313" key="3">
    <source>
        <dbReference type="EMBL" id="KAK8071840.1"/>
    </source>
</evidence>
<dbReference type="EMBL" id="JAQQWM010000003">
    <property type="protein sequence ID" value="KAK8071840.1"/>
    <property type="molecule type" value="Genomic_DNA"/>
</dbReference>
<protein>
    <submittedName>
        <fullName evidence="3">Uncharacterized protein</fullName>
    </submittedName>
</protein>
<name>A0ABR1VNQ6_9PEZI</name>
<organism evidence="3 4">
    <name type="scientific">Apiospora saccharicola</name>
    <dbReference type="NCBI Taxonomy" id="335842"/>
    <lineage>
        <taxon>Eukaryota</taxon>
        <taxon>Fungi</taxon>
        <taxon>Dikarya</taxon>
        <taxon>Ascomycota</taxon>
        <taxon>Pezizomycotina</taxon>
        <taxon>Sordariomycetes</taxon>
        <taxon>Xylariomycetidae</taxon>
        <taxon>Amphisphaeriales</taxon>
        <taxon>Apiosporaceae</taxon>
        <taxon>Apiospora</taxon>
    </lineage>
</organism>
<reference evidence="3 4" key="1">
    <citation type="submission" date="2023-01" db="EMBL/GenBank/DDBJ databases">
        <title>Analysis of 21 Apiospora genomes using comparative genomics revels a genus with tremendous synthesis potential of carbohydrate active enzymes and secondary metabolites.</title>
        <authorList>
            <person name="Sorensen T."/>
        </authorList>
    </citation>
    <scope>NUCLEOTIDE SEQUENCE [LARGE SCALE GENOMIC DNA]</scope>
    <source>
        <strain evidence="3 4">CBS 83171</strain>
    </source>
</reference>
<evidence type="ECO:0000313" key="4">
    <source>
        <dbReference type="Proteomes" id="UP001446871"/>
    </source>
</evidence>
<gene>
    <name evidence="3" type="ORF">PG996_005188</name>
</gene>